<feature type="non-terminal residue" evidence="18">
    <location>
        <position position="1"/>
    </location>
</feature>
<dbReference type="InterPro" id="IPR036910">
    <property type="entry name" value="HMG_box_dom_sf"/>
</dbReference>
<feature type="compositionally biased region" description="Basic and acidic residues" evidence="16">
    <location>
        <begin position="48"/>
        <end position="58"/>
    </location>
</feature>
<feature type="region of interest" description="Disordered" evidence="16">
    <location>
        <begin position="1"/>
        <end position="137"/>
    </location>
</feature>
<dbReference type="Gene3D" id="1.10.30.10">
    <property type="entry name" value="High mobility group box domain"/>
    <property type="match status" value="2"/>
</dbReference>
<dbReference type="SUPFAM" id="SSF47095">
    <property type="entry name" value="HMG-box"/>
    <property type="match status" value="2"/>
</dbReference>
<keyword evidence="8" id="KW-0010">Activator</keyword>
<evidence type="ECO:0000256" key="4">
    <source>
        <dbReference type="ARBA" id="ARBA00022946"/>
    </source>
</evidence>
<feature type="domain" description="HMG box" evidence="17">
    <location>
        <begin position="416"/>
        <end position="478"/>
    </location>
</feature>
<keyword evidence="15" id="KW-0175">Coiled coil</keyword>
<evidence type="ECO:0000256" key="13">
    <source>
        <dbReference type="ARBA" id="ARBA00046467"/>
    </source>
</evidence>
<evidence type="ECO:0000313" key="18">
    <source>
        <dbReference type="EMBL" id="TKC38742.1"/>
    </source>
</evidence>
<evidence type="ECO:0000256" key="16">
    <source>
        <dbReference type="SAM" id="MobiDB-lite"/>
    </source>
</evidence>
<comment type="function">
    <text evidence="12">Binds to the mitochondrial light strand promoter and functions in mitochondrial transcription regulation. Component of the mitochondrial transcription initiation complex, composed at least of TFB2M, TFAM and POLRMT that is required for basal transcription of mitochondrial DNA. In this complex, TFAM recruits POLRMT to a specific promoter whereas TFB2M induces structural changes in POLRMT to enable promoter opening and trapping of the DNA non-template strand. Required for accurate and efficient promoter recognition by the mitochondrial RNA polymerase. Promotes transcription initiation from the HSP1 and the light strand promoter by binding immediately upstream of transcriptional start sites. Is able to unwind DNA. Bends the mitochondrial light strand promoter DNA into a U-turn shape via its HMG boxes. Required for maintenance of normal levels of mitochondrial DNA. May play a role in organizing and compacting mitochondrial DNA.</text>
</comment>
<evidence type="ECO:0000256" key="7">
    <source>
        <dbReference type="ARBA" id="ARBA00023128"/>
    </source>
</evidence>
<reference evidence="19" key="1">
    <citation type="journal article" date="2019" name="IScience">
        <title>Narwhal Genome Reveals Long-Term Low Genetic Diversity despite Current Large Abundance Size.</title>
        <authorList>
            <person name="Westbury M.V."/>
            <person name="Petersen B."/>
            <person name="Garde E."/>
            <person name="Heide-Jorgensen M.P."/>
            <person name="Lorenzen E.D."/>
        </authorList>
    </citation>
    <scope>NUCLEOTIDE SEQUENCE [LARGE SCALE GENOMIC DNA]</scope>
</reference>
<accession>A0A4U1EQL7</accession>
<evidence type="ECO:0000256" key="5">
    <source>
        <dbReference type="ARBA" id="ARBA00023015"/>
    </source>
</evidence>
<dbReference type="GO" id="GO:0003677">
    <property type="term" value="F:DNA binding"/>
    <property type="evidence" value="ECO:0007669"/>
    <property type="project" value="UniProtKB-UniRule"/>
</dbReference>
<keyword evidence="4" id="KW-0809">Transit peptide</keyword>
<evidence type="ECO:0000259" key="17">
    <source>
        <dbReference type="PROSITE" id="PS50118"/>
    </source>
</evidence>
<sequence length="478" mass="53269">PSRDASLQPRRFPSNCSPRGPAGLEEGRGQCHPEQGVDLPPPALLETSAKELSLESHPRGNRTLSGRHREDPEPAASARAKAKHTRASPIRGRRSAGGGATDSQRWGRKDSICLPPTSHPRPGATEPGCQSQSQARGLGTAHSFRGVSWQRNFHVFPKSEEVGDGTVGDSHLGNTGSSESSCDCSLQSFVSISRLHCLLGYRRTQMPPLSALEDELRLRVFPHLPKQTSFPAVKHGIVTVFLFVSPVQIREGCSRVQVVIAGVVLLRQWGVLSALGKPGADLCEGCGRRLRSLFSFANVPSCFSANMSGYPKKPMTSYIRFSKEQLPIFKAQNPDAKNSELILKIAELRREHPDSEEKIYKDVYRAEWQAYKEEINRIQEQLPPSQMVSLEKEIMQKRLKKKALIKKRELTMLGKPKRPLSTYNIFIAECFQEAKDGTSQVKLKTVSENWKNLSSSQKQVYTQLAKDEKVRYCNEMKS</sequence>
<evidence type="ECO:0000256" key="15">
    <source>
        <dbReference type="SAM" id="Coils"/>
    </source>
</evidence>
<dbReference type="Pfam" id="PF00505">
    <property type="entry name" value="HMG_box"/>
    <property type="match status" value="1"/>
</dbReference>
<dbReference type="Pfam" id="PF09011">
    <property type="entry name" value="HMG_box_2"/>
    <property type="match status" value="1"/>
</dbReference>
<evidence type="ECO:0000256" key="1">
    <source>
        <dbReference type="ARBA" id="ARBA00004436"/>
    </source>
</evidence>
<comment type="caution">
    <text evidence="18">The sequence shown here is derived from an EMBL/GenBank/DDBJ whole genome shotgun (WGS) entry which is preliminary data.</text>
</comment>
<dbReference type="PANTHER" id="PTHR48112">
    <property type="entry name" value="HIGH MOBILITY GROUP PROTEIN DSP1"/>
    <property type="match status" value="1"/>
</dbReference>
<evidence type="ECO:0000256" key="12">
    <source>
        <dbReference type="ARBA" id="ARBA00045216"/>
    </source>
</evidence>
<dbReference type="AlphaFoldDB" id="A0A4U1EQL7"/>
<dbReference type="Proteomes" id="UP000308365">
    <property type="component" value="Unassembled WGS sequence"/>
</dbReference>
<protein>
    <recommendedName>
        <fullName evidence="11">Transcription factor A, mitochondrial</fullName>
    </recommendedName>
</protein>
<organism evidence="18 19">
    <name type="scientific">Monodon monoceros</name>
    <name type="common">Narwhal</name>
    <name type="synonym">Ceratodon monodon</name>
    <dbReference type="NCBI Taxonomy" id="40151"/>
    <lineage>
        <taxon>Eukaryota</taxon>
        <taxon>Metazoa</taxon>
        <taxon>Chordata</taxon>
        <taxon>Craniata</taxon>
        <taxon>Vertebrata</taxon>
        <taxon>Euteleostomi</taxon>
        <taxon>Mammalia</taxon>
        <taxon>Eutheria</taxon>
        <taxon>Laurasiatheria</taxon>
        <taxon>Artiodactyla</taxon>
        <taxon>Whippomorpha</taxon>
        <taxon>Cetacea</taxon>
        <taxon>Odontoceti</taxon>
        <taxon>Monodontidae</taxon>
        <taxon>Monodon</taxon>
    </lineage>
</organism>
<proteinExistence type="predicted"/>
<evidence type="ECO:0000256" key="14">
    <source>
        <dbReference type="PROSITE-ProRule" id="PRU00267"/>
    </source>
</evidence>
<keyword evidence="3" id="KW-0677">Repeat</keyword>
<keyword evidence="2" id="KW-0597">Phosphoprotein</keyword>
<gene>
    <name evidence="18" type="ORF">EI555_006087</name>
</gene>
<evidence type="ECO:0000256" key="9">
    <source>
        <dbReference type="ARBA" id="ARBA00023163"/>
    </source>
</evidence>
<keyword evidence="10" id="KW-1135">Mitochondrion nucleoid</keyword>
<feature type="coiled-coil region" evidence="15">
    <location>
        <begin position="361"/>
        <end position="407"/>
    </location>
</feature>
<keyword evidence="5" id="KW-0805">Transcription regulation</keyword>
<keyword evidence="7" id="KW-0496">Mitochondrion</keyword>
<dbReference type="GO" id="GO:0042645">
    <property type="term" value="C:mitochondrial nucleoid"/>
    <property type="evidence" value="ECO:0007669"/>
    <property type="project" value="UniProtKB-SubCell"/>
</dbReference>
<evidence type="ECO:0000256" key="3">
    <source>
        <dbReference type="ARBA" id="ARBA00022737"/>
    </source>
</evidence>
<dbReference type="InterPro" id="IPR050342">
    <property type="entry name" value="HMGB"/>
</dbReference>
<evidence type="ECO:0000313" key="19">
    <source>
        <dbReference type="Proteomes" id="UP000308365"/>
    </source>
</evidence>
<dbReference type="FunFam" id="1.10.30.10:FF:000043">
    <property type="entry name" value="Transcription factor A, mitochondrial"/>
    <property type="match status" value="1"/>
</dbReference>
<evidence type="ECO:0000256" key="6">
    <source>
        <dbReference type="ARBA" id="ARBA00023125"/>
    </source>
</evidence>
<dbReference type="InterPro" id="IPR009071">
    <property type="entry name" value="HMG_box_dom"/>
</dbReference>
<keyword evidence="9" id="KW-0804">Transcription</keyword>
<evidence type="ECO:0000256" key="2">
    <source>
        <dbReference type="ARBA" id="ARBA00022553"/>
    </source>
</evidence>
<dbReference type="PANTHER" id="PTHR48112:SF36">
    <property type="entry name" value="TRANSCRIPTION FACTOR A, MITOCHONDRIAL"/>
    <property type="match status" value="1"/>
</dbReference>
<comment type="subcellular location">
    <subcellularLocation>
        <location evidence="1">Mitochondrion matrix</location>
        <location evidence="1">Mitochondrion nucleoid</location>
    </subcellularLocation>
</comment>
<name>A0A4U1EQL7_MONMO</name>
<dbReference type="PROSITE" id="PS50118">
    <property type="entry name" value="HMG_BOX_2"/>
    <property type="match status" value="2"/>
</dbReference>
<feature type="DNA-binding region" description="HMG box" evidence="14">
    <location>
        <begin position="416"/>
        <end position="478"/>
    </location>
</feature>
<dbReference type="GO" id="GO:0005634">
    <property type="term" value="C:nucleus"/>
    <property type="evidence" value="ECO:0007669"/>
    <property type="project" value="UniProtKB-UniRule"/>
</dbReference>
<keyword evidence="14" id="KW-0539">Nucleus</keyword>
<evidence type="ECO:0000256" key="8">
    <source>
        <dbReference type="ARBA" id="ARBA00023159"/>
    </source>
</evidence>
<dbReference type="SMART" id="SM00398">
    <property type="entry name" value="HMG"/>
    <property type="match status" value="2"/>
</dbReference>
<feature type="domain" description="HMG box" evidence="17">
    <location>
        <begin position="311"/>
        <end position="379"/>
    </location>
</feature>
<feature type="compositionally biased region" description="Basic residues" evidence="16">
    <location>
        <begin position="80"/>
        <end position="94"/>
    </location>
</feature>
<comment type="subunit">
    <text evidence="13">Monomer; binds DNA as a monomer. Homodimer. Component of the mitochondrial transcription initiation complex, composed at least of TFB2M, TFAM and POLRMT. In this complex TFAM recruits POLRMT to the promoter whereas TFB2M induces structural changes in POLRMT to enable promoter opening and trapping of the DNA non-template strand. Upon metabolic stress, forms a complex composed of FOXO3, SIRT3, TFAM and POLRMT. Interacts with TFB1M and TFB2M. Interacts with CLPX; this enhances DNA-binding.</text>
</comment>
<evidence type="ECO:0000256" key="10">
    <source>
        <dbReference type="ARBA" id="ARBA00023271"/>
    </source>
</evidence>
<keyword evidence="6 14" id="KW-0238">DNA-binding</keyword>
<evidence type="ECO:0000256" key="11">
    <source>
        <dbReference type="ARBA" id="ARBA00040582"/>
    </source>
</evidence>
<dbReference type="EMBL" id="RWIC01000949">
    <property type="protein sequence ID" value="TKC38742.1"/>
    <property type="molecule type" value="Genomic_DNA"/>
</dbReference>
<dbReference type="GO" id="GO:0006357">
    <property type="term" value="P:regulation of transcription by RNA polymerase II"/>
    <property type="evidence" value="ECO:0007669"/>
    <property type="project" value="TreeGrafter"/>
</dbReference>
<feature type="DNA-binding region" description="HMG box" evidence="14">
    <location>
        <begin position="311"/>
        <end position="379"/>
    </location>
</feature>